<feature type="coiled-coil region" evidence="1">
    <location>
        <begin position="6"/>
        <end position="55"/>
    </location>
</feature>
<name>A0A0B7HJP0_9FLAO</name>
<keyword evidence="3" id="KW-1185">Reference proteome</keyword>
<dbReference type="Pfam" id="PF26559">
    <property type="entry name" value="DUF8184"/>
    <property type="match status" value="1"/>
</dbReference>
<sequence>MKAELLKQKQAIIKQMEAEFEATSEENRYFSIENIQKCDDDLTQFIEKLNNLDRNKLSQTDFEPIIYEICKNLATFNQNYEEIEYLHGFLYNGYTQELSNFIRKALFSFGYQLPTPISIPTKVFSLEHSPRFEFEYFSIYIGNDSKESVSLVYNNNNQCFEYDENPYGDCYPLPIYNFQINSQHTEISFEVLSEGQYKVIKLISQHPKDVIWLKTLAHLHQNKVLMKKIPPYLSKFTLLTRLGKLYEFRSSNYTDDGEIISMYSEGTGTDIFAGNLDEKGNAKHFSLTEEETPQRLFLIHAVPTWKRFEVDNLYFKDNKLILITQSNYHFYKEEWKLDIQLSEPQTFEFPVKTLPFMLTFLQQIFAEKPFVKEEESRN</sequence>
<dbReference type="EMBL" id="CDOD01000067">
    <property type="protein sequence ID" value="CEN39951.1"/>
    <property type="molecule type" value="Genomic_DNA"/>
</dbReference>
<protein>
    <submittedName>
        <fullName evidence="2">Uncharacterized protein</fullName>
    </submittedName>
</protein>
<evidence type="ECO:0000256" key="1">
    <source>
        <dbReference type="SAM" id="Coils"/>
    </source>
</evidence>
<evidence type="ECO:0000313" key="2">
    <source>
        <dbReference type="EMBL" id="CEN39951.1"/>
    </source>
</evidence>
<dbReference type="AlphaFoldDB" id="A0A0B7HJP0"/>
<reference evidence="3" key="1">
    <citation type="submission" date="2015-01" db="EMBL/GenBank/DDBJ databases">
        <authorList>
            <person name="MANFREDI Pablo"/>
        </authorList>
    </citation>
    <scope>NUCLEOTIDE SEQUENCE [LARGE SCALE GENOMIC DNA]</scope>
    <source>
        <strain evidence="3">Ccyn2B</strain>
    </source>
</reference>
<dbReference type="Proteomes" id="UP000038055">
    <property type="component" value="Unassembled WGS sequence"/>
</dbReference>
<organism evidence="2 3">
    <name type="scientific">Capnocytophaga cynodegmi</name>
    <dbReference type="NCBI Taxonomy" id="28189"/>
    <lineage>
        <taxon>Bacteria</taxon>
        <taxon>Pseudomonadati</taxon>
        <taxon>Bacteroidota</taxon>
        <taxon>Flavobacteriia</taxon>
        <taxon>Flavobacteriales</taxon>
        <taxon>Flavobacteriaceae</taxon>
        <taxon>Capnocytophaga</taxon>
    </lineage>
</organism>
<proteinExistence type="predicted"/>
<gene>
    <name evidence="2" type="ORF">CCYN2B_90007</name>
</gene>
<accession>A0A0B7HJP0</accession>
<dbReference type="InterPro" id="IPR058497">
    <property type="entry name" value="DUF8184"/>
</dbReference>
<dbReference type="STRING" id="28189.CCYN74_360029"/>
<keyword evidence="1" id="KW-0175">Coiled coil</keyword>
<evidence type="ECO:0000313" key="3">
    <source>
        <dbReference type="Proteomes" id="UP000038055"/>
    </source>
</evidence>
<dbReference type="RefSeq" id="WP_041994695.1">
    <property type="nucleotide sequence ID" value="NZ_CDOD01000067.1"/>
</dbReference>
<dbReference type="eggNOG" id="ENOG5030S88">
    <property type="taxonomic scope" value="Bacteria"/>
</dbReference>